<evidence type="ECO:0000313" key="6">
    <source>
        <dbReference type="Proteomes" id="UP000070168"/>
    </source>
</evidence>
<organism evidence="5 6">
    <name type="scientific">Penicillium patulum</name>
    <name type="common">Penicillium griseofulvum</name>
    <dbReference type="NCBI Taxonomy" id="5078"/>
    <lineage>
        <taxon>Eukaryota</taxon>
        <taxon>Fungi</taxon>
        <taxon>Dikarya</taxon>
        <taxon>Ascomycota</taxon>
        <taxon>Pezizomycotina</taxon>
        <taxon>Eurotiomycetes</taxon>
        <taxon>Eurotiomycetidae</taxon>
        <taxon>Eurotiales</taxon>
        <taxon>Aspergillaceae</taxon>
        <taxon>Penicillium</taxon>
    </lineage>
</organism>
<dbReference type="PROSITE" id="PS51782">
    <property type="entry name" value="LYSM"/>
    <property type="match status" value="1"/>
</dbReference>
<accession>A0A135LXV2</accession>
<dbReference type="GO" id="GO:0008061">
    <property type="term" value="F:chitin binding"/>
    <property type="evidence" value="ECO:0007669"/>
    <property type="project" value="UniProtKB-KW"/>
</dbReference>
<feature type="signal peptide" evidence="3">
    <location>
        <begin position="1"/>
        <end position="23"/>
    </location>
</feature>
<dbReference type="InterPro" id="IPR052210">
    <property type="entry name" value="LysM1-like"/>
</dbReference>
<dbReference type="PANTHER" id="PTHR34997">
    <property type="entry name" value="AM15"/>
    <property type="match status" value="1"/>
</dbReference>
<evidence type="ECO:0000259" key="4">
    <source>
        <dbReference type="PROSITE" id="PS51782"/>
    </source>
</evidence>
<dbReference type="CDD" id="cd00118">
    <property type="entry name" value="LysM"/>
    <property type="match status" value="1"/>
</dbReference>
<evidence type="ECO:0000256" key="3">
    <source>
        <dbReference type="SAM" id="SignalP"/>
    </source>
</evidence>
<feature type="domain" description="LysM" evidence="4">
    <location>
        <begin position="45"/>
        <end position="93"/>
    </location>
</feature>
<dbReference type="STRING" id="5078.A0A135LXV2"/>
<comment type="caution">
    <text evidence="5">The sequence shown here is derived from an EMBL/GenBank/DDBJ whole genome shotgun (WGS) entry which is preliminary data.</text>
</comment>
<keyword evidence="3" id="KW-0732">Signal</keyword>
<dbReference type="PANTHER" id="PTHR34997:SF1">
    <property type="entry name" value="PEPTIDOGLYCAN-BINDING LYSIN DOMAIN"/>
    <property type="match status" value="1"/>
</dbReference>
<gene>
    <name evidence="5" type="ORF">PGRI_008440</name>
</gene>
<dbReference type="SUPFAM" id="SSF54106">
    <property type="entry name" value="LysM domain"/>
    <property type="match status" value="1"/>
</dbReference>
<dbReference type="EMBL" id="LHQR01000014">
    <property type="protein sequence ID" value="KXG53794.1"/>
    <property type="molecule type" value="Genomic_DNA"/>
</dbReference>
<keyword evidence="6" id="KW-1185">Reference proteome</keyword>
<proteinExistence type="predicted"/>
<evidence type="ECO:0000313" key="5">
    <source>
        <dbReference type="EMBL" id="KXG53794.1"/>
    </source>
</evidence>
<name>A0A135LXV2_PENPA</name>
<reference evidence="5 6" key="1">
    <citation type="journal article" date="2016" name="BMC Genomics">
        <title>Genome sequencing and secondary metabolism of the postharvest pathogen Penicillium griseofulvum.</title>
        <authorList>
            <person name="Banani H."/>
            <person name="Marcet-Houben M."/>
            <person name="Ballester A.R."/>
            <person name="Abbruscato P."/>
            <person name="Gonzalez-Candelas L."/>
            <person name="Gabaldon T."/>
            <person name="Spadaro D."/>
        </authorList>
    </citation>
    <scope>NUCLEOTIDE SEQUENCE [LARGE SCALE GENOMIC DNA]</scope>
    <source>
        <strain evidence="5 6">PG3</strain>
    </source>
</reference>
<dbReference type="InterPro" id="IPR036779">
    <property type="entry name" value="LysM_dom_sf"/>
</dbReference>
<sequence>MVAIGIRSLFCILGIASLGTSAAVDTAAPPVDTVQGWQLTQYCTEFYTVGNGDTCWDIIARNQNRFTMSQLLCWNDDINPWCSNLIPGRQVCVGVQRPGPVC</sequence>
<dbReference type="GeneID" id="63703857"/>
<dbReference type="Gene3D" id="3.10.350.10">
    <property type="entry name" value="LysM domain"/>
    <property type="match status" value="1"/>
</dbReference>
<dbReference type="RefSeq" id="XP_040652329.1">
    <property type="nucleotide sequence ID" value="XM_040788557.1"/>
</dbReference>
<evidence type="ECO:0000256" key="2">
    <source>
        <dbReference type="ARBA" id="ARBA00023026"/>
    </source>
</evidence>
<keyword evidence="1" id="KW-0147">Chitin-binding</keyword>
<dbReference type="InterPro" id="IPR018392">
    <property type="entry name" value="LysM"/>
</dbReference>
<dbReference type="Pfam" id="PF01476">
    <property type="entry name" value="LysM"/>
    <property type="match status" value="1"/>
</dbReference>
<keyword evidence="2" id="KW-0843">Virulence</keyword>
<dbReference type="AlphaFoldDB" id="A0A135LXV2"/>
<dbReference type="OrthoDB" id="5985073at2759"/>
<protein>
    <recommendedName>
        <fullName evidence="4">LysM domain-containing protein</fullName>
    </recommendedName>
</protein>
<evidence type="ECO:0000256" key="1">
    <source>
        <dbReference type="ARBA" id="ARBA00022669"/>
    </source>
</evidence>
<feature type="chain" id="PRO_5007800905" description="LysM domain-containing protein" evidence="3">
    <location>
        <begin position="24"/>
        <end position="102"/>
    </location>
</feature>
<dbReference type="OMA" id="CWDIIAR"/>
<dbReference type="Proteomes" id="UP000070168">
    <property type="component" value="Unassembled WGS sequence"/>
</dbReference>